<keyword evidence="1" id="KW-0378">Hydrolase</keyword>
<evidence type="ECO:0000256" key="1">
    <source>
        <dbReference type="RuleBase" id="RU363044"/>
    </source>
</evidence>
<protein>
    <recommendedName>
        <fullName evidence="1">ATP-dependent DNA helicase</fullName>
        <ecNumber evidence="1">5.6.2.3</ecNumber>
    </recommendedName>
</protein>
<feature type="domain" description="DNA helicase Pif1-like DEAD-box helicase" evidence="2">
    <location>
        <begin position="99"/>
        <end position="189"/>
    </location>
</feature>
<dbReference type="AlphaFoldDB" id="A0A0D0VCQ9"/>
<proteinExistence type="inferred from homology"/>
<dbReference type="EMBL" id="KN848003">
    <property type="protein sequence ID" value="KIR44324.1"/>
    <property type="molecule type" value="Genomic_DNA"/>
</dbReference>
<dbReference type="Gene3D" id="3.40.50.300">
    <property type="entry name" value="P-loop containing nucleotide triphosphate hydrolases"/>
    <property type="match status" value="1"/>
</dbReference>
<dbReference type="Pfam" id="PF05970">
    <property type="entry name" value="PIF1"/>
    <property type="match status" value="1"/>
</dbReference>
<keyword evidence="1" id="KW-0067">ATP-binding</keyword>
<evidence type="ECO:0000313" key="3">
    <source>
        <dbReference type="EMBL" id="KIR44324.1"/>
    </source>
</evidence>
<comment type="cofactor">
    <cofactor evidence="1">
        <name>Mg(2+)</name>
        <dbReference type="ChEBI" id="CHEBI:18420"/>
    </cofactor>
</comment>
<dbReference type="OrthoDB" id="2869144at2759"/>
<keyword evidence="1" id="KW-0547">Nucleotide-binding</keyword>
<dbReference type="InterPro" id="IPR027417">
    <property type="entry name" value="P-loop_NTPase"/>
</dbReference>
<name>A0A0D0VCQ9_CRYGA</name>
<dbReference type="InterPro" id="IPR051055">
    <property type="entry name" value="PIF1_helicase"/>
</dbReference>
<dbReference type="GO" id="GO:0005524">
    <property type="term" value="F:ATP binding"/>
    <property type="evidence" value="ECO:0007669"/>
    <property type="project" value="UniProtKB-KW"/>
</dbReference>
<sequence>MTSLHVSFNSILLDQTALVSSKGLSSCSLPQSEILGKCLFPTKQWKADSMPSKPRGRAVVQLPEEEFEDLEDRPRMNCLRDFDKAFRWKQWSERRSWEAPTGIAALHIHGSTYHSALGISSKEGKGKAAAGRQLTTLQDDWKHIRYMIINEKSIVGRVGLALIDKRLREISSHMNVWFGGLSVILCGDFGYNLSAEQIIC</sequence>
<keyword evidence="1" id="KW-0234">DNA repair</keyword>
<dbReference type="HOGENOM" id="CLU_1366200_0_0_1"/>
<reference evidence="3" key="1">
    <citation type="submission" date="2015-01" db="EMBL/GenBank/DDBJ databases">
        <title>The Genome Sequence of Cryptococcus gattii CA1280.</title>
        <authorList>
            <consortium name="The Broad Institute Genomics Platform"/>
            <person name="Cuomo C."/>
            <person name="Litvintseva A."/>
            <person name="Chen Y."/>
            <person name="Heitman J."/>
            <person name="Sun S."/>
            <person name="Springer D."/>
            <person name="Dromer F."/>
            <person name="Young S."/>
            <person name="Zeng Q."/>
            <person name="Gargeya S."/>
            <person name="Abouelleil A."/>
            <person name="Alvarado L."/>
            <person name="Chapman S.B."/>
            <person name="Gainer-Dewar J."/>
            <person name="Goldberg J."/>
            <person name="Griggs A."/>
            <person name="Gujja S."/>
            <person name="Hansen M."/>
            <person name="Howarth C."/>
            <person name="Imamovic A."/>
            <person name="Larimer J."/>
            <person name="Murphy C."/>
            <person name="Naylor J."/>
            <person name="Pearson M."/>
            <person name="Priest M."/>
            <person name="Roberts A."/>
            <person name="Saif S."/>
            <person name="Shea T."/>
            <person name="Sykes S."/>
            <person name="Wortman J."/>
            <person name="Nusbaum C."/>
            <person name="Birren B."/>
        </authorList>
    </citation>
    <scope>NUCLEOTIDE SEQUENCE [LARGE SCALE GENOMIC DNA]</scope>
    <source>
        <strain evidence="3">CA1280</strain>
    </source>
</reference>
<dbReference type="EC" id="5.6.2.3" evidence="1"/>
<gene>
    <name evidence="3" type="ORF">I312_06473</name>
</gene>
<dbReference type="GO" id="GO:0016887">
    <property type="term" value="F:ATP hydrolysis activity"/>
    <property type="evidence" value="ECO:0007669"/>
    <property type="project" value="RHEA"/>
</dbReference>
<dbReference type="GO" id="GO:0000723">
    <property type="term" value="P:telomere maintenance"/>
    <property type="evidence" value="ECO:0007669"/>
    <property type="project" value="InterPro"/>
</dbReference>
<dbReference type="InterPro" id="IPR010285">
    <property type="entry name" value="DNA_helicase_pif1-like_DEAD"/>
</dbReference>
<keyword evidence="1" id="KW-0227">DNA damage</keyword>
<keyword evidence="1" id="KW-0347">Helicase</keyword>
<accession>A0A0D0VCQ9</accession>
<dbReference type="PANTHER" id="PTHR47642">
    <property type="entry name" value="ATP-DEPENDENT DNA HELICASE"/>
    <property type="match status" value="1"/>
</dbReference>
<comment type="similarity">
    <text evidence="1">Belongs to the helicase family.</text>
</comment>
<dbReference type="GO" id="GO:0043139">
    <property type="term" value="F:5'-3' DNA helicase activity"/>
    <property type="evidence" value="ECO:0007669"/>
    <property type="project" value="UniProtKB-EC"/>
</dbReference>
<comment type="catalytic activity">
    <reaction evidence="1">
        <text>ATP + H2O = ADP + phosphate + H(+)</text>
        <dbReference type="Rhea" id="RHEA:13065"/>
        <dbReference type="ChEBI" id="CHEBI:15377"/>
        <dbReference type="ChEBI" id="CHEBI:15378"/>
        <dbReference type="ChEBI" id="CHEBI:30616"/>
        <dbReference type="ChEBI" id="CHEBI:43474"/>
        <dbReference type="ChEBI" id="CHEBI:456216"/>
        <dbReference type="EC" id="5.6.2.3"/>
    </reaction>
</comment>
<organism evidence="3">
    <name type="scientific">Cryptococcus bacillisporus CA1280</name>
    <dbReference type="NCBI Taxonomy" id="1296109"/>
    <lineage>
        <taxon>Eukaryota</taxon>
        <taxon>Fungi</taxon>
        <taxon>Dikarya</taxon>
        <taxon>Basidiomycota</taxon>
        <taxon>Agaricomycotina</taxon>
        <taxon>Tremellomycetes</taxon>
        <taxon>Tremellales</taxon>
        <taxon>Cryptococcaceae</taxon>
        <taxon>Cryptococcus</taxon>
        <taxon>Cryptococcus gattii species complex</taxon>
    </lineage>
</organism>
<keyword evidence="1" id="KW-0233">DNA recombination</keyword>
<dbReference type="GO" id="GO:0006281">
    <property type="term" value="P:DNA repair"/>
    <property type="evidence" value="ECO:0007669"/>
    <property type="project" value="UniProtKB-KW"/>
</dbReference>
<evidence type="ECO:0000259" key="2">
    <source>
        <dbReference type="Pfam" id="PF05970"/>
    </source>
</evidence>
<dbReference type="GO" id="GO:0006310">
    <property type="term" value="P:DNA recombination"/>
    <property type="evidence" value="ECO:0007669"/>
    <property type="project" value="UniProtKB-KW"/>
</dbReference>